<reference evidence="2 3" key="1">
    <citation type="submission" date="2023-05" db="EMBL/GenBank/DDBJ databases">
        <title>Rombocin, a short stable natural nisin variant, displays selective antimicrobial activity against Listeria monocytogenes and employs dual mode of action to kill target bacterial strains.</title>
        <authorList>
            <person name="Wambui J."/>
            <person name="Stephan R."/>
            <person name="Kuipers O.P."/>
        </authorList>
    </citation>
    <scope>NUCLEOTIDE SEQUENCE [LARGE SCALE GENOMIC DNA]</scope>
    <source>
        <strain evidence="2 3">RC002</strain>
    </source>
</reference>
<keyword evidence="3" id="KW-1185">Reference proteome</keyword>
<sequence>MVSRRKFLGFSFYFSKGGAQIRIHENLYGKLKSKVKDITNRNKGISMEWRLVKLNQITIGWIN</sequence>
<proteinExistence type="predicted"/>
<protein>
    <submittedName>
        <fullName evidence="2">Group II intron maturase-specific domain-containing protein</fullName>
    </submittedName>
</protein>
<evidence type="ECO:0000259" key="1">
    <source>
        <dbReference type="Pfam" id="PF08388"/>
    </source>
</evidence>
<organism evidence="2 3">
    <name type="scientific">Romboutsia sedimentorum</name>
    <dbReference type="NCBI Taxonomy" id="1368474"/>
    <lineage>
        <taxon>Bacteria</taxon>
        <taxon>Bacillati</taxon>
        <taxon>Bacillota</taxon>
        <taxon>Clostridia</taxon>
        <taxon>Peptostreptococcales</taxon>
        <taxon>Peptostreptococcaceae</taxon>
        <taxon>Romboutsia</taxon>
    </lineage>
</organism>
<dbReference type="InterPro" id="IPR013597">
    <property type="entry name" value="Mat_intron_G2"/>
</dbReference>
<dbReference type="RefSeq" id="WP_284132724.1">
    <property type="nucleotide sequence ID" value="NZ_JASKYM010000004.1"/>
</dbReference>
<comment type="caution">
    <text evidence="2">The sequence shown here is derived from an EMBL/GenBank/DDBJ whole genome shotgun (WGS) entry which is preliminary data.</text>
</comment>
<gene>
    <name evidence="2" type="ORF">QOZ84_09495</name>
</gene>
<feature type="domain" description="Group II intron maturase-specific" evidence="1">
    <location>
        <begin position="30"/>
        <end position="63"/>
    </location>
</feature>
<feature type="non-terminal residue" evidence="2">
    <location>
        <position position="63"/>
    </location>
</feature>
<accession>A0ABT7EAR8</accession>
<dbReference type="EMBL" id="JASKYM010000004">
    <property type="protein sequence ID" value="MDK2563782.1"/>
    <property type="molecule type" value="Genomic_DNA"/>
</dbReference>
<dbReference type="Proteomes" id="UP001301012">
    <property type="component" value="Unassembled WGS sequence"/>
</dbReference>
<dbReference type="Pfam" id="PF08388">
    <property type="entry name" value="GIIM"/>
    <property type="match status" value="1"/>
</dbReference>
<evidence type="ECO:0000313" key="3">
    <source>
        <dbReference type="Proteomes" id="UP001301012"/>
    </source>
</evidence>
<evidence type="ECO:0000313" key="2">
    <source>
        <dbReference type="EMBL" id="MDK2563782.1"/>
    </source>
</evidence>
<name>A0ABT7EAR8_9FIRM</name>